<dbReference type="AlphaFoldDB" id="A0A178IKS7"/>
<dbReference type="Pfam" id="PF14331">
    <property type="entry name" value="IcmF-related_N"/>
    <property type="match status" value="1"/>
</dbReference>
<dbReference type="InterPro" id="IPR053156">
    <property type="entry name" value="T6SS_TssM-like"/>
</dbReference>
<dbReference type="PANTHER" id="PTHR36153">
    <property type="entry name" value="INNER MEMBRANE PROTEIN-RELATED"/>
    <property type="match status" value="1"/>
</dbReference>
<keyword evidence="1" id="KW-1133">Transmembrane helix</keyword>
<keyword evidence="4" id="KW-1185">Reference proteome</keyword>
<dbReference type="Proteomes" id="UP000078486">
    <property type="component" value="Unassembled WGS sequence"/>
</dbReference>
<dbReference type="InterPro" id="IPR025743">
    <property type="entry name" value="TssM1_N"/>
</dbReference>
<dbReference type="SUPFAM" id="SSF52540">
    <property type="entry name" value="P-loop containing nucleoside triphosphate hydrolases"/>
    <property type="match status" value="1"/>
</dbReference>
<keyword evidence="1" id="KW-0472">Membrane</keyword>
<feature type="transmembrane region" description="Helical" evidence="1">
    <location>
        <begin position="439"/>
        <end position="461"/>
    </location>
</feature>
<feature type="domain" description="Type VI secretion system component TssM1 N-terminal" evidence="2">
    <location>
        <begin position="184"/>
        <end position="442"/>
    </location>
</feature>
<proteinExistence type="predicted"/>
<evidence type="ECO:0000256" key="1">
    <source>
        <dbReference type="SAM" id="Phobius"/>
    </source>
</evidence>
<evidence type="ECO:0000313" key="3">
    <source>
        <dbReference type="EMBL" id="OAM90482.1"/>
    </source>
</evidence>
<dbReference type="InterPro" id="IPR027417">
    <property type="entry name" value="P-loop_NTPase"/>
</dbReference>
<reference evidence="3 4" key="1">
    <citation type="submission" date="2016-01" db="EMBL/GenBank/DDBJ databases">
        <title>High potential of lignocellulose degradation of a new Verrucomicrobia species.</title>
        <authorList>
            <person name="Wang Y."/>
            <person name="Shi Y."/>
            <person name="Qiu Z."/>
            <person name="Liu S."/>
            <person name="Yang H."/>
        </authorList>
    </citation>
    <scope>NUCLEOTIDE SEQUENCE [LARGE SCALE GENOMIC DNA]</scope>
    <source>
        <strain evidence="3 4">TSB47</strain>
    </source>
</reference>
<dbReference type="OrthoDB" id="9758229at2"/>
<keyword evidence="1" id="KW-0812">Transmembrane</keyword>
<comment type="caution">
    <text evidence="3">The sequence shown here is derived from an EMBL/GenBank/DDBJ whole genome shotgun (WGS) entry which is preliminary data.</text>
</comment>
<dbReference type="RefSeq" id="WP_068769558.1">
    <property type="nucleotide sequence ID" value="NZ_CP109796.1"/>
</dbReference>
<feature type="transmembrane region" description="Helical" evidence="1">
    <location>
        <begin position="12"/>
        <end position="30"/>
    </location>
</feature>
<accession>A0A178IKS7</accession>
<gene>
    <name evidence="3" type="ORF">AW736_07500</name>
</gene>
<protein>
    <recommendedName>
        <fullName evidence="2">Type VI secretion system component TssM1 N-terminal domain-containing protein</fullName>
    </recommendedName>
</protein>
<evidence type="ECO:0000259" key="2">
    <source>
        <dbReference type="Pfam" id="PF14331"/>
    </source>
</evidence>
<organism evidence="3 4">
    <name type="scientific">Termitidicoccus mucosus</name>
    <dbReference type="NCBI Taxonomy" id="1184151"/>
    <lineage>
        <taxon>Bacteria</taxon>
        <taxon>Pseudomonadati</taxon>
        <taxon>Verrucomicrobiota</taxon>
        <taxon>Opitutia</taxon>
        <taxon>Opitutales</taxon>
        <taxon>Opitutaceae</taxon>
        <taxon>Termitidicoccus</taxon>
    </lineage>
</organism>
<dbReference type="EMBL" id="LRRQ01000056">
    <property type="protein sequence ID" value="OAM90482.1"/>
    <property type="molecule type" value="Genomic_DNA"/>
</dbReference>
<dbReference type="STRING" id="1184151.AW736_07500"/>
<dbReference type="PANTHER" id="PTHR36153:SF1">
    <property type="entry name" value="TYPE VI SECRETION SYSTEM COMPONENT TSSM1"/>
    <property type="match status" value="1"/>
</dbReference>
<name>A0A178IKS7_9BACT</name>
<sequence length="1221" mass="133408">MREIFDNISDNLRYVAMLLAGTAIGGKLLFADQAIMTVFAIGFLVLAALLFLFDLFRRIKKKKSEERLAAQLSDNSSGSSSVSDAARKAQLDALRQNFQKGLDKFRSAGKDLYSLPWYMVVGEPGSGKTEAVRHCNVGFPPGLQDEMQGAGGTINMHWWFTNQAVLLDTAGKLLFQEAPPGTTTEWHAFLDLLKKNRPNCPVNGLLLVIPADSLLRDNGDDIAKKAGKIAEQLDRIQRTLDVRFPVFVLVTKCDLLNGFREFFAGLKDPQLQHQMTGWSNPAPLDAPFSPEHVDEYLDTVSQKIARRRLGLIADPAPETPEGRRTDEVDALFGLPQSIQALAPRLRRYLEMIFVTGEWSAKPLFLRGIYFTSALTEGKALDLEIAQALGVQPDALPEGKLFERERSFFLRDLFMQKVFKEKGLVTRASNTRKLVKRRQMILFGSLAASLAAVLGLSIWGAYTVKHSVGAESAYWKTASANWQAGHTWFPIVSPEFRGSAKFVYNGETSVTVGGEPIPLHEFHARLQGLVTRDIPVPFVFKPMNALVVRANSGRREAQRALFEASVMRPALNAARIRMSDTRAAWTPRETSALAALVQLEGVIHFPSLPGQRVEFEPGAFLNPLLGLWTEDAKAPFTLNGVFEWTYYKDGAGRGKWPDATWSAGPSFRENSPIASGWQLFAKAQQADTTAQQTEALTLAKARDAAGAYRSAEKDFYRYVQRPVSTAGWKTEASRTYAALTGAKQGLDDSLAAAQSSGLLPKEGPVSLAQSFDAIVRKAQANADAGLKALRDITLKFRPPAEQAGGFISGLLGPDTPEPELPVPGAAAKVSELAKKNAVTFTPEFPMLQEVSARLDRIEQDTLAATRSVFGGDTAAALAELDADYLAVMEKQMLYRFRWETYTAAMSLFTLPAGLEKNIVGELARTLDDSAASAAAIATQSEKYDFKNVYDFRQAVRNLVDAGGRARALDLHRLHGDVIAAHLARDAGFPLILDSAGVMTPVSLKRTTSFIKAARADLSGRIDVPSDFRAEHERTVGRVNAVFEVIDALTSTDGSPSSVKISVVNYADQRKFINEQGISSDFGAVFAGNLWRTARMAGRAARTQTASDAELASARVTDKFPDLELFLAADVKPTADAVRAFAEDWTALRLLKAKSVRNSDGRGWQAPVSAKDETGTDLFLILGLQFERPLPAPADWPSIRSLRLESHVTAPAAPDAPVSAPDA</sequence>
<evidence type="ECO:0000313" key="4">
    <source>
        <dbReference type="Proteomes" id="UP000078486"/>
    </source>
</evidence>
<feature type="transmembrane region" description="Helical" evidence="1">
    <location>
        <begin position="36"/>
        <end position="56"/>
    </location>
</feature>